<dbReference type="GO" id="GO:0030115">
    <property type="term" value="C:S-layer"/>
    <property type="evidence" value="ECO:0007669"/>
    <property type="project" value="UniProtKB-SubCell"/>
</dbReference>
<keyword evidence="4" id="KW-1185">Reference proteome</keyword>
<feature type="compositionally biased region" description="Polar residues" evidence="2">
    <location>
        <begin position="229"/>
        <end position="248"/>
    </location>
</feature>
<dbReference type="RefSeq" id="WP_092632201.1">
    <property type="nucleotide sequence ID" value="NZ_FNQT01000001.1"/>
</dbReference>
<gene>
    <name evidence="3" type="ORF">SAMN04488065_0953</name>
</gene>
<feature type="compositionally biased region" description="Low complexity" evidence="2">
    <location>
        <begin position="183"/>
        <end position="222"/>
    </location>
</feature>
<keyword evidence="1" id="KW-0732">Signal</keyword>
<protein>
    <submittedName>
        <fullName evidence="3">PGF-CTERM protein</fullName>
    </submittedName>
</protein>
<reference evidence="3 4" key="1">
    <citation type="submission" date="2016-10" db="EMBL/GenBank/DDBJ databases">
        <authorList>
            <person name="de Groot N.N."/>
        </authorList>
    </citation>
    <scope>NUCLEOTIDE SEQUENCE [LARGE SCALE GENOMIC DNA]</scope>
    <source>
        <strain evidence="3 4">CGMCC 1.8712</strain>
    </source>
</reference>
<evidence type="ECO:0000313" key="3">
    <source>
        <dbReference type="EMBL" id="SDZ87771.1"/>
    </source>
</evidence>
<dbReference type="Proteomes" id="UP000236755">
    <property type="component" value="Unassembled WGS sequence"/>
</dbReference>
<dbReference type="AlphaFoldDB" id="A0A1H3WLT4"/>
<evidence type="ECO:0000256" key="2">
    <source>
        <dbReference type="SAM" id="MobiDB-lite"/>
    </source>
</evidence>
<feature type="region of interest" description="Disordered" evidence="2">
    <location>
        <begin position="183"/>
        <end position="254"/>
    </location>
</feature>
<dbReference type="NCBIfam" id="TIGR04126">
    <property type="entry name" value="PGF_CTERM"/>
    <property type="match status" value="1"/>
</dbReference>
<evidence type="ECO:0000256" key="1">
    <source>
        <dbReference type="ARBA" id="ARBA00022729"/>
    </source>
</evidence>
<organism evidence="3 4">
    <name type="scientific">Haloplanus vescus</name>
    <dbReference type="NCBI Taxonomy" id="555874"/>
    <lineage>
        <taxon>Archaea</taxon>
        <taxon>Methanobacteriati</taxon>
        <taxon>Methanobacteriota</taxon>
        <taxon>Stenosarchaea group</taxon>
        <taxon>Halobacteria</taxon>
        <taxon>Halobacteriales</taxon>
        <taxon>Haloferacaceae</taxon>
        <taxon>Haloplanus</taxon>
    </lineage>
</organism>
<dbReference type="InterPro" id="IPR026371">
    <property type="entry name" value="PGF_CTERM"/>
</dbReference>
<name>A0A1H3WLT4_9EURY</name>
<dbReference type="GO" id="GO:0005886">
    <property type="term" value="C:plasma membrane"/>
    <property type="evidence" value="ECO:0007669"/>
    <property type="project" value="UniProtKB-SubCell"/>
</dbReference>
<proteinExistence type="predicted"/>
<dbReference type="EMBL" id="FNQT01000001">
    <property type="protein sequence ID" value="SDZ87771.1"/>
    <property type="molecule type" value="Genomic_DNA"/>
</dbReference>
<accession>A0A1H3WLT4</accession>
<evidence type="ECO:0000313" key="4">
    <source>
        <dbReference type="Proteomes" id="UP000236755"/>
    </source>
</evidence>
<sequence length="272" mass="27642">MQRNQRSLRKIGTVVGVVFLALAVLSGSTLAVSGLSVTSLTNAEVESGQTTTHTLEYQADGISADGTTDVLFVRFPDTYAGNISVSGAEFVNRTSGATVSVSSSTSIVDGPDGDGVQETLRTGISNDADYDTDDIRATYEFSLTHPTVEEDTSYDVTVIAQDSSTSEARTTATDAITVVAGSTSSTATATSTSTATATSTSTSTATATTTATSESTATPTESSMDEGTATPTESSMGEDTATPTETSGSGPGFGTVTALLAVVAVTLLLRRD</sequence>